<name>A0A1W9KP08_9BURK</name>
<sequence length="307" mass="34577">MRSDVKASIPFSTALQRLILTEHPKPVISRYELVGYMVKLYRTKTYAGLPIGKLTSDLPQQTVIERNLDSLVNKGILTQFANLPVFTVAGLTAPTAQQVICTLNPFCYLSHLSAMEWHHLTDRIPHTVHVTTCTASEFRRLAEEKAIQDFQPFPTLADIPCKHHKPGGEIQAKTIQEHTRKDYHPYPEQHGSGGIRVAPIGRTFLDMLQEPDYCGGFSHVLEVFTEYAGHYLPVILKTIDKEGKAIDKVRAGYILQERLGHQHPTIEGWKALVQRGGSRKLLATEPYQDSYSETWCISVNLPDGNQH</sequence>
<proteinExistence type="predicted"/>
<organism evidence="1 2">
    <name type="scientific">Rhodoferax ferrireducens</name>
    <dbReference type="NCBI Taxonomy" id="192843"/>
    <lineage>
        <taxon>Bacteria</taxon>
        <taxon>Pseudomonadati</taxon>
        <taxon>Pseudomonadota</taxon>
        <taxon>Betaproteobacteria</taxon>
        <taxon>Burkholderiales</taxon>
        <taxon>Comamonadaceae</taxon>
        <taxon>Rhodoferax</taxon>
    </lineage>
</organism>
<dbReference type="Proteomes" id="UP000192505">
    <property type="component" value="Unassembled WGS sequence"/>
</dbReference>
<evidence type="ECO:0000313" key="2">
    <source>
        <dbReference type="Proteomes" id="UP000192505"/>
    </source>
</evidence>
<protein>
    <submittedName>
        <fullName evidence="1">Uncharacterized protein</fullName>
    </submittedName>
</protein>
<reference evidence="1 2" key="1">
    <citation type="submission" date="2017-01" db="EMBL/GenBank/DDBJ databases">
        <title>Novel large sulfur bacteria in the metagenomes of groundwater-fed chemosynthetic microbial mats in the Lake Huron basin.</title>
        <authorList>
            <person name="Sharrar A.M."/>
            <person name="Flood B.E."/>
            <person name="Bailey J.V."/>
            <person name="Jones D.S."/>
            <person name="Biddanda B."/>
            <person name="Ruberg S.A."/>
            <person name="Marcus D.N."/>
            <person name="Dick G.J."/>
        </authorList>
    </citation>
    <scope>NUCLEOTIDE SEQUENCE [LARGE SCALE GENOMIC DNA]</scope>
    <source>
        <strain evidence="1">A7</strain>
    </source>
</reference>
<dbReference type="AlphaFoldDB" id="A0A1W9KP08"/>
<comment type="caution">
    <text evidence="1">The sequence shown here is derived from an EMBL/GenBank/DDBJ whole genome shotgun (WGS) entry which is preliminary data.</text>
</comment>
<gene>
    <name evidence="1" type="ORF">BWK72_19850</name>
</gene>
<dbReference type="EMBL" id="MTEI01000030">
    <property type="protein sequence ID" value="OQW85885.1"/>
    <property type="molecule type" value="Genomic_DNA"/>
</dbReference>
<evidence type="ECO:0000313" key="1">
    <source>
        <dbReference type="EMBL" id="OQW85885.1"/>
    </source>
</evidence>
<accession>A0A1W9KP08</accession>